<gene>
    <name evidence="2" type="ORF">GCM10007888_63600</name>
    <name evidence="1" type="ORF">MOX02_48050</name>
</gene>
<reference evidence="1 3" key="3">
    <citation type="submission" date="2019-07" db="EMBL/GenBank/DDBJ databases">
        <title>Whole genome shotgun sequence of Methylobacterium oxalidis NBRC 107715.</title>
        <authorList>
            <person name="Hosoyama A."/>
            <person name="Uohara A."/>
            <person name="Ohji S."/>
            <person name="Ichikawa N."/>
        </authorList>
    </citation>
    <scope>NUCLEOTIDE SEQUENCE [LARGE SCALE GENOMIC DNA]</scope>
    <source>
        <strain evidence="1 3">NBRC 107715</strain>
    </source>
</reference>
<dbReference type="Proteomes" id="UP001156856">
    <property type="component" value="Unassembled WGS sequence"/>
</dbReference>
<sequence length="100" mass="10191">MAGGGDAPHIRAMTAPDPTALDRLLKTLDGLAASDDPSGVEQADRAVWDYLSGFDGLSAQTAAADALGAAIESWPVNTSLGPAIRNVVARHRARLAAPSA</sequence>
<name>A0A512J9Z7_9HYPH</name>
<comment type="caution">
    <text evidence="1">The sequence shown here is derived from an EMBL/GenBank/DDBJ whole genome shotgun (WGS) entry which is preliminary data.</text>
</comment>
<dbReference type="EMBL" id="BJZU01000121">
    <property type="protein sequence ID" value="GEP06767.1"/>
    <property type="molecule type" value="Genomic_DNA"/>
</dbReference>
<protein>
    <submittedName>
        <fullName evidence="1">Uncharacterized protein</fullName>
    </submittedName>
</protein>
<evidence type="ECO:0000313" key="1">
    <source>
        <dbReference type="EMBL" id="GEP06767.1"/>
    </source>
</evidence>
<proteinExistence type="predicted"/>
<dbReference type="Proteomes" id="UP000321960">
    <property type="component" value="Unassembled WGS sequence"/>
</dbReference>
<reference evidence="4" key="2">
    <citation type="journal article" date="2019" name="Int. J. Syst. Evol. Microbiol.">
        <title>The Global Catalogue of Microorganisms (GCM) 10K type strain sequencing project: providing services to taxonomists for standard genome sequencing and annotation.</title>
        <authorList>
            <consortium name="The Broad Institute Genomics Platform"/>
            <consortium name="The Broad Institute Genome Sequencing Center for Infectious Disease"/>
            <person name="Wu L."/>
            <person name="Ma J."/>
        </authorList>
    </citation>
    <scope>NUCLEOTIDE SEQUENCE [LARGE SCALE GENOMIC DNA]</scope>
    <source>
        <strain evidence="4">NBRC 107715</strain>
    </source>
</reference>
<reference evidence="2" key="4">
    <citation type="submission" date="2023-01" db="EMBL/GenBank/DDBJ databases">
        <title>Draft genome sequence of Methylobacterium oxalidis strain NBRC 107715.</title>
        <authorList>
            <person name="Sun Q."/>
            <person name="Mori K."/>
        </authorList>
    </citation>
    <scope>NUCLEOTIDE SEQUENCE</scope>
    <source>
        <strain evidence="2">NBRC 107715</strain>
    </source>
</reference>
<keyword evidence="4" id="KW-1185">Reference proteome</keyword>
<dbReference type="AlphaFoldDB" id="A0A512J9Z7"/>
<organism evidence="1 3">
    <name type="scientific">Methylobacterium oxalidis</name>
    <dbReference type="NCBI Taxonomy" id="944322"/>
    <lineage>
        <taxon>Bacteria</taxon>
        <taxon>Pseudomonadati</taxon>
        <taxon>Pseudomonadota</taxon>
        <taxon>Alphaproteobacteria</taxon>
        <taxon>Hyphomicrobiales</taxon>
        <taxon>Methylobacteriaceae</taxon>
        <taxon>Methylobacterium</taxon>
    </lineage>
</organism>
<evidence type="ECO:0000313" key="2">
    <source>
        <dbReference type="EMBL" id="GLS67975.1"/>
    </source>
</evidence>
<dbReference type="EMBL" id="BSPK01000118">
    <property type="protein sequence ID" value="GLS67975.1"/>
    <property type="molecule type" value="Genomic_DNA"/>
</dbReference>
<evidence type="ECO:0000313" key="4">
    <source>
        <dbReference type="Proteomes" id="UP001156856"/>
    </source>
</evidence>
<reference evidence="2" key="1">
    <citation type="journal article" date="2014" name="Int. J. Syst. Evol. Microbiol.">
        <title>Complete genome of a new Firmicutes species belonging to the dominant human colonic microbiota ('Ruminococcus bicirculans') reveals two chromosomes and a selective capacity to utilize plant glucans.</title>
        <authorList>
            <consortium name="NISC Comparative Sequencing Program"/>
            <person name="Wegmann U."/>
            <person name="Louis P."/>
            <person name="Goesmann A."/>
            <person name="Henrissat B."/>
            <person name="Duncan S.H."/>
            <person name="Flint H.J."/>
        </authorList>
    </citation>
    <scope>NUCLEOTIDE SEQUENCE</scope>
    <source>
        <strain evidence="2">NBRC 107715</strain>
    </source>
</reference>
<evidence type="ECO:0000313" key="3">
    <source>
        <dbReference type="Proteomes" id="UP000321960"/>
    </source>
</evidence>
<accession>A0A512J9Z7</accession>